<feature type="transmembrane region" description="Helical" evidence="7">
    <location>
        <begin position="265"/>
        <end position="288"/>
    </location>
</feature>
<dbReference type="OrthoDB" id="1694171at2"/>
<keyword evidence="2" id="KW-1003">Cell membrane</keyword>
<dbReference type="PANTHER" id="PTHR30572:SF4">
    <property type="entry name" value="ABC TRANSPORTER PERMEASE YTRF"/>
    <property type="match status" value="1"/>
</dbReference>
<dbReference type="AlphaFoldDB" id="A0A1T4KU57"/>
<feature type="transmembrane region" description="Helical" evidence="7">
    <location>
        <begin position="320"/>
        <end position="342"/>
    </location>
</feature>
<dbReference type="GO" id="GO:0022857">
    <property type="term" value="F:transmembrane transporter activity"/>
    <property type="evidence" value="ECO:0007669"/>
    <property type="project" value="TreeGrafter"/>
</dbReference>
<protein>
    <submittedName>
        <fullName evidence="9">Putative ABC transport system permease protein</fullName>
    </submittedName>
</protein>
<accession>A0A1T4KU57</accession>
<feature type="domain" description="ABC3 transporter permease C-terminal" evidence="8">
    <location>
        <begin position="737"/>
        <end position="854"/>
    </location>
</feature>
<dbReference type="Proteomes" id="UP000189857">
    <property type="component" value="Unassembled WGS sequence"/>
</dbReference>
<evidence type="ECO:0000256" key="1">
    <source>
        <dbReference type="ARBA" id="ARBA00004651"/>
    </source>
</evidence>
<evidence type="ECO:0000256" key="4">
    <source>
        <dbReference type="ARBA" id="ARBA00022989"/>
    </source>
</evidence>
<keyword evidence="5 7" id="KW-0472">Membrane</keyword>
<evidence type="ECO:0000259" key="8">
    <source>
        <dbReference type="Pfam" id="PF02687"/>
    </source>
</evidence>
<evidence type="ECO:0000256" key="3">
    <source>
        <dbReference type="ARBA" id="ARBA00022692"/>
    </source>
</evidence>
<keyword evidence="3 7" id="KW-0812">Transmembrane</keyword>
<feature type="transmembrane region" description="Helical" evidence="7">
    <location>
        <begin position="789"/>
        <end position="813"/>
    </location>
</feature>
<feature type="transmembrane region" description="Helical" evidence="7">
    <location>
        <begin position="25"/>
        <end position="50"/>
    </location>
</feature>
<proteinExistence type="inferred from homology"/>
<reference evidence="9 10" key="1">
    <citation type="submission" date="2017-02" db="EMBL/GenBank/DDBJ databases">
        <authorList>
            <person name="Peterson S.W."/>
        </authorList>
    </citation>
    <scope>NUCLEOTIDE SEQUENCE [LARGE SCALE GENOMIC DNA]</scope>
    <source>
        <strain evidence="9 10">ATCC 17233</strain>
    </source>
</reference>
<feature type="transmembrane region" description="Helical" evidence="7">
    <location>
        <begin position="362"/>
        <end position="382"/>
    </location>
</feature>
<dbReference type="RefSeq" id="WP_078786234.1">
    <property type="nucleotide sequence ID" value="NZ_FMTO01000003.1"/>
</dbReference>
<gene>
    <name evidence="9" type="ORF">SAMN02745110_00576</name>
</gene>
<evidence type="ECO:0000256" key="7">
    <source>
        <dbReference type="SAM" id="Phobius"/>
    </source>
</evidence>
<feature type="transmembrane region" description="Helical" evidence="7">
    <location>
        <begin position="825"/>
        <end position="848"/>
    </location>
</feature>
<dbReference type="Pfam" id="PF02687">
    <property type="entry name" value="FtsX"/>
    <property type="match status" value="2"/>
</dbReference>
<evidence type="ECO:0000313" key="9">
    <source>
        <dbReference type="EMBL" id="SJZ45982.1"/>
    </source>
</evidence>
<evidence type="ECO:0000256" key="6">
    <source>
        <dbReference type="ARBA" id="ARBA00038076"/>
    </source>
</evidence>
<feature type="domain" description="ABC3 transporter permease C-terminal" evidence="8">
    <location>
        <begin position="271"/>
        <end position="382"/>
    </location>
</feature>
<comment type="subcellular location">
    <subcellularLocation>
        <location evidence="1">Cell membrane</location>
        <topology evidence="1">Multi-pass membrane protein</topology>
    </subcellularLocation>
</comment>
<organism evidence="9 10">
    <name type="scientific">Eubacterium ruminantium</name>
    <dbReference type="NCBI Taxonomy" id="42322"/>
    <lineage>
        <taxon>Bacteria</taxon>
        <taxon>Bacillati</taxon>
        <taxon>Bacillota</taxon>
        <taxon>Clostridia</taxon>
        <taxon>Eubacteriales</taxon>
        <taxon>Eubacteriaceae</taxon>
        <taxon>Eubacterium</taxon>
    </lineage>
</organism>
<dbReference type="InterPro" id="IPR003838">
    <property type="entry name" value="ABC3_permease_C"/>
</dbReference>
<comment type="similarity">
    <text evidence="6">Belongs to the ABC-4 integral membrane protein family.</text>
</comment>
<dbReference type="InterPro" id="IPR050250">
    <property type="entry name" value="Macrolide_Exporter_MacB"/>
</dbReference>
<feature type="transmembrane region" description="Helical" evidence="7">
    <location>
        <begin position="733"/>
        <end position="760"/>
    </location>
</feature>
<evidence type="ECO:0000256" key="2">
    <source>
        <dbReference type="ARBA" id="ARBA00022475"/>
    </source>
</evidence>
<keyword evidence="10" id="KW-1185">Reference proteome</keyword>
<dbReference type="GO" id="GO:0005886">
    <property type="term" value="C:plasma membrane"/>
    <property type="evidence" value="ECO:0007669"/>
    <property type="project" value="UniProtKB-SubCell"/>
</dbReference>
<name>A0A1T4KU57_9FIRM</name>
<evidence type="ECO:0000256" key="5">
    <source>
        <dbReference type="ARBA" id="ARBA00023136"/>
    </source>
</evidence>
<keyword evidence="4 7" id="KW-1133">Transmembrane helix</keyword>
<feature type="transmembrane region" description="Helical" evidence="7">
    <location>
        <begin position="414"/>
        <end position="435"/>
    </location>
</feature>
<dbReference type="PANTHER" id="PTHR30572">
    <property type="entry name" value="MEMBRANE COMPONENT OF TRANSPORTER-RELATED"/>
    <property type="match status" value="1"/>
</dbReference>
<dbReference type="EMBL" id="FUXA01000004">
    <property type="protein sequence ID" value="SJZ45982.1"/>
    <property type="molecule type" value="Genomic_DNA"/>
</dbReference>
<sequence length="862" mass="96262">MKKVNNKNVINNLTYSGVKSKKNKYVILVFAVILTSLLFSTLFSVGGSMINKEQESTMRQVGGTSHAGFKNLTEEEYKQVKDDPEIESVSYRILVGFGENEELAKLYSECYFSEAEEAKNSFSYPAKGKMPKEENEVVVSDRVLNALGAPCEVGADIRLDLNINGEIVSKDFKVSGYYEADPISPAQMIYVSKIFQEKYAPAVTEPYSRTKPDEGIGRYSVDFSFSNSINIEKKVKKLIARTGLREDVDYGVNWAYAASKIDPSALIICGALIIIFMFSGYLIIYNIFDINIISDIQEFGLLKTIGTTEKQLKKIVMKRANLISIIGIPIGIGLGILVGAYLLPIISGQFSLSSGEKGGLDINIWMLMAAALFSYITVVFSARKPCRKAARVSPVETVKYTGERGKNGKPKKKLVVVILSLSLGLVVLNSVFGFVSGFSMDRYVESFIVTDFNIQDAKLDNPSAGNVNTEAVSHDLIDEISSLDGVNSVGNIYIASGHQEFSEENWEKINKNVLQSKLFDKKLKEYGYDADMKKEVIDSHMERRDLDGKTYGMSKLAVDKLKVIKSKDGSDKIDWDTFNSGNYVLMTRFVTDDGETDFLDVGDKIGIKSYDPKNAETKTVVSESGEEFEIDSFENAPVKEYEIYAIVEIPLAIELRHYGMFECNYVLPEDEFLALNGSDWNAMRVILDVEDSKKEYINDWLKNYTNSVNPDLDYDSKESVIKEYSGFKRMFEVVGAVVAIILGLIGLMNFANTVITSILVRSRELAMLEAVGMTGKQQRLSLIKEGGRYFIWSAVVSLIVSSILNLTLIKMLSNEIPIFVWKFTLVPNLICLPFILILVVIIPVIAYNKLSKTSVVDRLRVE</sequence>
<evidence type="ECO:0000313" key="10">
    <source>
        <dbReference type="Proteomes" id="UP000189857"/>
    </source>
</evidence>